<evidence type="ECO:0000256" key="10">
    <source>
        <dbReference type="ARBA" id="ARBA00022982"/>
    </source>
</evidence>
<keyword evidence="8" id="KW-0999">Mitochondrion inner membrane</keyword>
<evidence type="ECO:0000256" key="8">
    <source>
        <dbReference type="ARBA" id="ARBA00022792"/>
    </source>
</evidence>
<feature type="domain" description="NADH-Ubiquinone oxidoreductase (complex I) chain 5 N-terminal" evidence="19">
    <location>
        <begin position="43"/>
        <end position="91"/>
    </location>
</feature>
<name>A0A344ALN5_9HEMI</name>
<reference evidence="21" key="2">
    <citation type="journal article" date="2018" name="Proc. Natl. Acad. Sci. U.S.A.">
        <title>Recurrent symbiont recruitment from fungal parasites in cicadas.</title>
        <authorList>
            <person name="Yu M."/>
            <person name="Moriyama M."/>
            <person name="Lukasik P."/>
            <person name="Vanderpool D."/>
            <person name="Tanahashi M."/>
            <person name="Meng X.-Y."/>
            <person name="McCutcheon J.P."/>
            <person name="Fukatsu T."/>
        </authorList>
    </citation>
    <scope>NUCLEOTIDE SEQUENCE</scope>
    <source>
        <strain evidence="21">MEIIWA</strain>
        <tissue evidence="21">Bacteriome and fat body</tissue>
    </source>
</reference>
<dbReference type="Pfam" id="PF06455">
    <property type="entry name" value="NADH5_C"/>
    <property type="match status" value="1"/>
</dbReference>
<keyword evidence="13 17" id="KW-0830">Ubiquinone</keyword>
<evidence type="ECO:0000256" key="4">
    <source>
        <dbReference type="ARBA" id="ARBA00021096"/>
    </source>
</evidence>
<dbReference type="PANTHER" id="PTHR42829:SF2">
    <property type="entry name" value="NADH-UBIQUINONE OXIDOREDUCTASE CHAIN 5"/>
    <property type="match status" value="1"/>
</dbReference>
<evidence type="ECO:0000256" key="14">
    <source>
        <dbReference type="ARBA" id="ARBA00023128"/>
    </source>
</evidence>
<dbReference type="InterPro" id="IPR001750">
    <property type="entry name" value="ND/Mrp_TM"/>
</dbReference>
<feature type="transmembrane region" description="Helical" evidence="17">
    <location>
        <begin position="243"/>
        <end position="263"/>
    </location>
</feature>
<keyword evidence="11 17" id="KW-1133">Transmembrane helix</keyword>
<evidence type="ECO:0000256" key="2">
    <source>
        <dbReference type="ARBA" id="ARBA00004448"/>
    </source>
</evidence>
<feature type="domain" description="NADH dehydrogenase subunit 5 C-terminal" evidence="20">
    <location>
        <begin position="391"/>
        <end position="562"/>
    </location>
</feature>
<feature type="domain" description="NADH:quinone oxidoreductase/Mrp antiporter transmembrane" evidence="18">
    <location>
        <begin position="108"/>
        <end position="381"/>
    </location>
</feature>
<protein>
    <recommendedName>
        <fullName evidence="4 17">NADH-ubiquinone oxidoreductase chain 5</fullName>
        <ecNumber evidence="3 17">7.1.1.2</ecNumber>
    </recommendedName>
</protein>
<keyword evidence="12 17" id="KW-0520">NAD</keyword>
<feature type="transmembrane region" description="Helical" evidence="17">
    <location>
        <begin position="179"/>
        <end position="199"/>
    </location>
</feature>
<feature type="transmembrane region" description="Helical" evidence="17">
    <location>
        <begin position="340"/>
        <end position="359"/>
    </location>
</feature>
<dbReference type="GO" id="GO:0015990">
    <property type="term" value="P:electron transport coupled proton transport"/>
    <property type="evidence" value="ECO:0007669"/>
    <property type="project" value="TreeGrafter"/>
</dbReference>
<comment type="subcellular location">
    <subcellularLocation>
        <location evidence="2">Mitochondrion inner membrane</location>
        <topology evidence="2">Multi-pass membrane protein</topology>
    </subcellularLocation>
</comment>
<dbReference type="GO" id="GO:0042773">
    <property type="term" value="P:ATP synthesis coupled electron transport"/>
    <property type="evidence" value="ECO:0007669"/>
    <property type="project" value="InterPro"/>
</dbReference>
<dbReference type="GO" id="GO:0003954">
    <property type="term" value="F:NADH dehydrogenase activity"/>
    <property type="evidence" value="ECO:0007669"/>
    <property type="project" value="TreeGrafter"/>
</dbReference>
<evidence type="ECO:0000259" key="20">
    <source>
        <dbReference type="Pfam" id="PF06455"/>
    </source>
</evidence>
<evidence type="ECO:0000256" key="1">
    <source>
        <dbReference type="ARBA" id="ARBA00003257"/>
    </source>
</evidence>
<keyword evidence="7 17" id="KW-0812">Transmembrane</keyword>
<evidence type="ECO:0000256" key="7">
    <source>
        <dbReference type="ARBA" id="ARBA00022692"/>
    </source>
</evidence>
<gene>
    <name evidence="21" type="primary">nad5</name>
</gene>
<feature type="transmembrane region" description="Helical" evidence="17">
    <location>
        <begin position="211"/>
        <end position="231"/>
    </location>
</feature>
<evidence type="ECO:0000256" key="9">
    <source>
        <dbReference type="ARBA" id="ARBA00022967"/>
    </source>
</evidence>
<evidence type="ECO:0000256" key="11">
    <source>
        <dbReference type="ARBA" id="ARBA00022989"/>
    </source>
</evidence>
<dbReference type="Pfam" id="PF00662">
    <property type="entry name" value="Proton_antipo_N"/>
    <property type="match status" value="1"/>
</dbReference>
<dbReference type="AlphaFoldDB" id="A0A344ALN5"/>
<feature type="transmembrane region" description="Helical" evidence="17">
    <location>
        <begin position="448"/>
        <end position="470"/>
    </location>
</feature>
<organism evidence="21">
    <name type="scientific">Meimuna iwasakii</name>
    <dbReference type="NCBI Taxonomy" id="2170268"/>
    <lineage>
        <taxon>Eukaryota</taxon>
        <taxon>Metazoa</taxon>
        <taxon>Ecdysozoa</taxon>
        <taxon>Arthropoda</taxon>
        <taxon>Hexapoda</taxon>
        <taxon>Insecta</taxon>
        <taxon>Pterygota</taxon>
        <taxon>Neoptera</taxon>
        <taxon>Paraneoptera</taxon>
        <taxon>Hemiptera</taxon>
        <taxon>Auchenorrhyncha</taxon>
        <taxon>Cicadoidea</taxon>
        <taxon>Cicadidae</taxon>
        <taxon>Cicadinae</taxon>
        <taxon>Dundubiini</taxon>
        <taxon>Meimuna</taxon>
    </lineage>
</organism>
<feature type="transmembrane region" description="Helical" evidence="17">
    <location>
        <begin position="153"/>
        <end position="173"/>
    </location>
</feature>
<keyword evidence="6" id="KW-0679">Respiratory chain</keyword>
<keyword evidence="14 17" id="KW-0496">Mitochondrion</keyword>
<dbReference type="PRINTS" id="PR01434">
    <property type="entry name" value="NADHDHGNASE5"/>
</dbReference>
<evidence type="ECO:0000256" key="17">
    <source>
        <dbReference type="RuleBase" id="RU003404"/>
    </source>
</evidence>
<dbReference type="InterPro" id="IPR003945">
    <property type="entry name" value="NU5C-like"/>
</dbReference>
<evidence type="ECO:0000256" key="13">
    <source>
        <dbReference type="ARBA" id="ARBA00023075"/>
    </source>
</evidence>
<keyword evidence="9" id="KW-1278">Translocase</keyword>
<comment type="similarity">
    <text evidence="17">Belongs to the complex I subunit 5 family.</text>
</comment>
<keyword evidence="10" id="KW-0249">Electron transport</keyword>
<feature type="transmembrane region" description="Helical" evidence="17">
    <location>
        <begin position="419"/>
        <end position="442"/>
    </location>
</feature>
<feature type="transmembrane region" description="Helical" evidence="17">
    <location>
        <begin position="298"/>
        <end position="319"/>
    </location>
</feature>
<evidence type="ECO:0000313" key="21">
    <source>
        <dbReference type="EMBL" id="AWV83283.1"/>
    </source>
</evidence>
<dbReference type="InterPro" id="IPR010934">
    <property type="entry name" value="NADH_DH_su5_C"/>
</dbReference>
<keyword evidence="15 17" id="KW-0472">Membrane</keyword>
<dbReference type="EC" id="7.1.1.2" evidence="3 17"/>
<dbReference type="EMBL" id="MG737724">
    <property type="protein sequence ID" value="AWV83283.1"/>
    <property type="molecule type" value="Genomic_DNA"/>
</dbReference>
<feature type="transmembrane region" description="Helical" evidence="17">
    <location>
        <begin position="7"/>
        <end position="31"/>
    </location>
</feature>
<feature type="transmembrane region" description="Helical" evidence="17">
    <location>
        <begin position="51"/>
        <end position="79"/>
    </location>
</feature>
<accession>A0A344ALN5</accession>
<evidence type="ECO:0000256" key="12">
    <source>
        <dbReference type="ARBA" id="ARBA00023027"/>
    </source>
</evidence>
<geneLocation type="mitochondrion" evidence="21"/>
<sequence length="565" mass="65240">MKMMNKLSIYFSLILMFMSISMLIVSIYLIINDLSILIEWMIMTINSCNIYMTMVFDFMSTLFLSTVMFISSIVIFYSSSYMMNDKTINRFIYIVMMFVLSMILLIISPNMISLILGWDGLGLVSYCLVIYYQNELSNNAGMLTALMNRIGDVMILMTIAWMMNFGSWNFYLFFDKMNLNNLVMLIIIASFTKSAQIPFSSWLPAAMAAPTPVSALVHSSTLVTAGVYLMIRFNNIIIQFNYLNLFLLLSMLTMIMSGIGANFEFDLKKIIALSTLSQLGIMMSIIMIGYPMLSFFHLIIHALFKASLFLCAGVIIHNFNNSQDIRMMGCLSYQMPLTSTMMNVANLSLCGIPFMSGFYSKDLIIEMMCSSNINMMIMMMMYLGIGLTSFYSARLTFFSMNMNYNFYKLGSLSEKMNNMISSMLILTFYSIISGSMFSWIMFSEFTMIIISTEGKMLILLLMMMGIWLGYEMSNFSKLKMNMMNEFMGSMWYMKQMSTFHNQFMLFNLSIKFQKSIDLGWGEYYGPQGTISTLKYFNLINMKIIENNFKIQMISFLIWSMLMWKI</sequence>
<dbReference type="InterPro" id="IPR001516">
    <property type="entry name" value="Proton_antipo_N"/>
</dbReference>
<evidence type="ECO:0000259" key="19">
    <source>
        <dbReference type="Pfam" id="PF00662"/>
    </source>
</evidence>
<evidence type="ECO:0000256" key="15">
    <source>
        <dbReference type="ARBA" id="ARBA00023136"/>
    </source>
</evidence>
<evidence type="ECO:0000256" key="6">
    <source>
        <dbReference type="ARBA" id="ARBA00022660"/>
    </source>
</evidence>
<feature type="transmembrane region" description="Helical" evidence="17">
    <location>
        <begin position="270"/>
        <end position="292"/>
    </location>
</feature>
<evidence type="ECO:0000259" key="18">
    <source>
        <dbReference type="Pfam" id="PF00361"/>
    </source>
</evidence>
<feature type="transmembrane region" description="Helical" evidence="17">
    <location>
        <begin position="91"/>
        <end position="108"/>
    </location>
</feature>
<keyword evidence="5 17" id="KW-0813">Transport</keyword>
<dbReference type="PANTHER" id="PTHR42829">
    <property type="entry name" value="NADH-UBIQUINONE OXIDOREDUCTASE CHAIN 5"/>
    <property type="match status" value="1"/>
</dbReference>
<evidence type="ECO:0000256" key="5">
    <source>
        <dbReference type="ARBA" id="ARBA00022448"/>
    </source>
</evidence>
<comment type="catalytic activity">
    <reaction evidence="16 17">
        <text>a ubiquinone + NADH + 5 H(+)(in) = a ubiquinol + NAD(+) + 4 H(+)(out)</text>
        <dbReference type="Rhea" id="RHEA:29091"/>
        <dbReference type="Rhea" id="RHEA-COMP:9565"/>
        <dbReference type="Rhea" id="RHEA-COMP:9566"/>
        <dbReference type="ChEBI" id="CHEBI:15378"/>
        <dbReference type="ChEBI" id="CHEBI:16389"/>
        <dbReference type="ChEBI" id="CHEBI:17976"/>
        <dbReference type="ChEBI" id="CHEBI:57540"/>
        <dbReference type="ChEBI" id="CHEBI:57945"/>
        <dbReference type="EC" id="7.1.1.2"/>
    </reaction>
</comment>
<comment type="function">
    <text evidence="1">Core subunit of the mitochondrial membrane respiratory chain NADH dehydrogenase (Complex I) that is believed to belong to the minimal assembly required for catalysis. Complex I functions in the transfer of electrons from NADH to the respiratory chain. The immediate electron acceptor for the enzyme is believed to be ubiquinone.</text>
</comment>
<dbReference type="GO" id="GO:0008137">
    <property type="term" value="F:NADH dehydrogenase (ubiquinone) activity"/>
    <property type="evidence" value="ECO:0007669"/>
    <property type="project" value="UniProtKB-EC"/>
</dbReference>
<dbReference type="Pfam" id="PF00361">
    <property type="entry name" value="Proton_antipo_M"/>
    <property type="match status" value="1"/>
</dbReference>
<reference evidence="21" key="1">
    <citation type="journal article" date="2018" name="J. Hered.">
        <title>One hundred mitochondrial genomes of cicadas.</title>
        <authorList>
            <person name="Lukasik P."/>
            <person name="Chong R.A."/>
            <person name="Nazario K."/>
            <person name="Matsuura Y."/>
            <person name="Bublitz D."/>
            <person name="Campbell M.A."/>
            <person name="Meyer M."/>
            <person name="Van Leuven J.T."/>
            <person name="Pessacq P."/>
            <person name="Veloso C."/>
            <person name="Simon C."/>
            <person name="McCutcheon J.P."/>
        </authorList>
    </citation>
    <scope>NUCLEOTIDE SEQUENCE</scope>
    <source>
        <strain evidence="21">MEIIWA</strain>
        <tissue evidence="21">Bacteriome and fat body</tissue>
    </source>
</reference>
<proteinExistence type="inferred from homology"/>
<evidence type="ECO:0000256" key="16">
    <source>
        <dbReference type="ARBA" id="ARBA00049551"/>
    </source>
</evidence>
<feature type="transmembrane region" description="Helical" evidence="17">
    <location>
        <begin position="379"/>
        <end position="398"/>
    </location>
</feature>
<evidence type="ECO:0000256" key="3">
    <source>
        <dbReference type="ARBA" id="ARBA00012944"/>
    </source>
</evidence>
<comment type="function">
    <text evidence="17">Core subunit of the mitochondrial membrane respiratory chain NADH dehydrogenase (Complex I) which catalyzes electron transfer from NADH through the respiratory chain, using ubiquinone as an electron acceptor. Essential for the catalytic activity and assembly of complex I.</text>
</comment>
<dbReference type="GO" id="GO:0005743">
    <property type="term" value="C:mitochondrial inner membrane"/>
    <property type="evidence" value="ECO:0007669"/>
    <property type="project" value="UniProtKB-SubCell"/>
</dbReference>